<name>A0A6G8QA27_9ACTN</name>
<dbReference type="Gene3D" id="3.10.450.50">
    <property type="match status" value="1"/>
</dbReference>
<accession>A0A6G8QA27</accession>
<protein>
    <recommendedName>
        <fullName evidence="3">SnoaL-like domain-containing protein</fullName>
    </recommendedName>
</protein>
<organism evidence="1 2">
    <name type="scientific">Rubrobacter tropicus</name>
    <dbReference type="NCBI Taxonomy" id="2653851"/>
    <lineage>
        <taxon>Bacteria</taxon>
        <taxon>Bacillati</taxon>
        <taxon>Actinomycetota</taxon>
        <taxon>Rubrobacteria</taxon>
        <taxon>Rubrobacterales</taxon>
        <taxon>Rubrobacteraceae</taxon>
        <taxon>Rubrobacter</taxon>
    </lineage>
</organism>
<reference evidence="1 2" key="1">
    <citation type="submission" date="2019-10" db="EMBL/GenBank/DDBJ databases">
        <title>Rubrobacter sp nov SCSIO 52090 isolated from a deep-sea sediment in the South China Sea.</title>
        <authorList>
            <person name="Chen R.W."/>
        </authorList>
    </citation>
    <scope>NUCLEOTIDE SEQUENCE [LARGE SCALE GENOMIC DNA]</scope>
    <source>
        <strain evidence="1 2">SCSIO 52909</strain>
    </source>
</reference>
<dbReference type="SUPFAM" id="SSF54427">
    <property type="entry name" value="NTF2-like"/>
    <property type="match status" value="1"/>
</dbReference>
<dbReference type="EMBL" id="CP045119">
    <property type="protein sequence ID" value="QIN83326.1"/>
    <property type="molecule type" value="Genomic_DNA"/>
</dbReference>
<evidence type="ECO:0000313" key="1">
    <source>
        <dbReference type="EMBL" id="QIN83326.1"/>
    </source>
</evidence>
<evidence type="ECO:0000313" key="2">
    <source>
        <dbReference type="Proteomes" id="UP000501452"/>
    </source>
</evidence>
<dbReference type="InterPro" id="IPR032710">
    <property type="entry name" value="NTF2-like_dom_sf"/>
</dbReference>
<dbReference type="RefSeq" id="WP_166176502.1">
    <property type="nucleotide sequence ID" value="NZ_CP045119.1"/>
</dbReference>
<evidence type="ECO:0008006" key="3">
    <source>
        <dbReference type="Google" id="ProtNLM"/>
    </source>
</evidence>
<proteinExistence type="predicted"/>
<keyword evidence="2" id="KW-1185">Reference proteome</keyword>
<sequence>MTKQLDRQALADFTGRWFALWTEPDPQARSRQVADLWAPAGAQVLVDPPQEMRAAATALAFPVPRLEVRGHDEIYRRVTRAYAMFVEPGVHTFQAAAGDAVLLAPGLVGLGWEMVAVADGTVAGSGYDVIVLDDDGRILLDHQHIALT</sequence>
<gene>
    <name evidence="1" type="ORF">GBA63_12270</name>
</gene>
<dbReference type="KEGG" id="rub:GBA63_12270"/>
<dbReference type="Proteomes" id="UP000501452">
    <property type="component" value="Chromosome"/>
</dbReference>
<dbReference type="AlphaFoldDB" id="A0A6G8QA27"/>